<dbReference type="PROSITE" id="PS00681">
    <property type="entry name" value="CHAPERONINS_CPN10"/>
    <property type="match status" value="1"/>
</dbReference>
<protein>
    <recommendedName>
        <fullName evidence="3">Co-chaperonin GroES</fullName>
    </recommendedName>
    <alternativeName>
        <fullName evidence="3">10 kDa chaperonin</fullName>
    </alternativeName>
    <alternativeName>
        <fullName evidence="3">Chaperonin-10</fullName>
        <shortName evidence="3">Cpn10</shortName>
    </alternativeName>
</protein>
<dbReference type="RefSeq" id="WP_008047159.1">
    <property type="nucleotide sequence ID" value="NZ_CH724153.1"/>
</dbReference>
<evidence type="ECO:0000256" key="2">
    <source>
        <dbReference type="ARBA" id="ARBA00023186"/>
    </source>
</evidence>
<dbReference type="PANTHER" id="PTHR10772">
    <property type="entry name" value="10 KDA HEAT SHOCK PROTEIN"/>
    <property type="match status" value="1"/>
</dbReference>
<dbReference type="EMBL" id="AAOE01000010">
    <property type="protein sequence ID" value="EAR09491.1"/>
    <property type="molecule type" value="Genomic_DNA"/>
</dbReference>
<dbReference type="OrthoDB" id="9806791at2"/>
<evidence type="ECO:0000313" key="5">
    <source>
        <dbReference type="EMBL" id="EAR09491.1"/>
    </source>
</evidence>
<dbReference type="GO" id="GO:0051087">
    <property type="term" value="F:protein-folding chaperone binding"/>
    <property type="evidence" value="ECO:0007669"/>
    <property type="project" value="TreeGrafter"/>
</dbReference>
<dbReference type="GO" id="GO:0005737">
    <property type="term" value="C:cytoplasm"/>
    <property type="evidence" value="ECO:0007669"/>
    <property type="project" value="UniProtKB-SubCell"/>
</dbReference>
<comment type="subcellular location">
    <subcellularLocation>
        <location evidence="3">Cytoplasm</location>
    </subcellularLocation>
</comment>
<evidence type="ECO:0000313" key="6">
    <source>
        <dbReference type="Proteomes" id="UP000005953"/>
    </source>
</evidence>
<sequence>MKIRPLHDRVVVRRKEEEETTAGGILLPGSAKEKPSQGEVLAVGNGRVLDNGEVRAVDVKVGDTVVFGQYSGSTVKVDGEELLIMSESDIFGVIE</sequence>
<dbReference type="InterPro" id="IPR020818">
    <property type="entry name" value="Chaperonin_GroES"/>
</dbReference>
<dbReference type="GO" id="GO:0051082">
    <property type="term" value="F:unfolded protein binding"/>
    <property type="evidence" value="ECO:0007669"/>
    <property type="project" value="TreeGrafter"/>
</dbReference>
<comment type="caution">
    <text evidence="5">The sequence shown here is derived from an EMBL/GenBank/DDBJ whole genome shotgun (WGS) entry which is preliminary data.</text>
</comment>
<dbReference type="NCBIfam" id="NF001531">
    <property type="entry name" value="PRK00364.2-2"/>
    <property type="match status" value="1"/>
</dbReference>
<dbReference type="NCBIfam" id="NF001529">
    <property type="entry name" value="PRK00364.1-5"/>
    <property type="match status" value="1"/>
</dbReference>
<dbReference type="NCBIfam" id="NF001534">
    <property type="entry name" value="PRK00364.2-5"/>
    <property type="match status" value="1"/>
</dbReference>
<gene>
    <name evidence="3" type="primary">groES</name>
    <name evidence="3" type="synonym">groS</name>
    <name evidence="5" type="ORF">MED297_02687</name>
</gene>
<dbReference type="Pfam" id="PF00166">
    <property type="entry name" value="Cpn10"/>
    <property type="match status" value="1"/>
</dbReference>
<dbReference type="STRING" id="314283.MED297_02687"/>
<dbReference type="SMART" id="SM00883">
    <property type="entry name" value="Cpn10"/>
    <property type="match status" value="1"/>
</dbReference>
<dbReference type="NCBIfam" id="NF001533">
    <property type="entry name" value="PRK00364.2-4"/>
    <property type="match status" value="1"/>
</dbReference>
<organism evidence="5 6">
    <name type="scientific">Reinekea blandensis MED297</name>
    <dbReference type="NCBI Taxonomy" id="314283"/>
    <lineage>
        <taxon>Bacteria</taxon>
        <taxon>Pseudomonadati</taxon>
        <taxon>Pseudomonadota</taxon>
        <taxon>Gammaproteobacteria</taxon>
        <taxon>Oceanospirillales</taxon>
        <taxon>Saccharospirillaceae</taxon>
        <taxon>Reinekea</taxon>
    </lineage>
</organism>
<evidence type="ECO:0000256" key="3">
    <source>
        <dbReference type="HAMAP-Rule" id="MF_00580"/>
    </source>
</evidence>
<comment type="function">
    <text evidence="3 4">Together with the chaperonin GroEL, plays an essential role in assisting protein folding. The GroEL-GroES system forms a nano-cage that allows encapsulation of the non-native substrate proteins and provides a physical environment optimized to promote and accelerate protein folding. GroES binds to the apical surface of the GroEL ring, thereby capping the opening of the GroEL channel.</text>
</comment>
<keyword evidence="2 3" id="KW-0143">Chaperone</keyword>
<evidence type="ECO:0000256" key="1">
    <source>
        <dbReference type="ARBA" id="ARBA00006975"/>
    </source>
</evidence>
<dbReference type="Gene3D" id="2.30.33.40">
    <property type="entry name" value="GroES chaperonin"/>
    <property type="match status" value="1"/>
</dbReference>
<dbReference type="InterPro" id="IPR037124">
    <property type="entry name" value="Chaperonin_GroES_sf"/>
</dbReference>
<keyword evidence="3" id="KW-0963">Cytoplasm</keyword>
<reference evidence="5 6" key="1">
    <citation type="submission" date="2006-02" db="EMBL/GenBank/DDBJ databases">
        <authorList>
            <person name="Pinhassi J."/>
            <person name="Pedros-Alio C."/>
            <person name="Ferriera S."/>
            <person name="Johnson J."/>
            <person name="Kravitz S."/>
            <person name="Halpern A."/>
            <person name="Remington K."/>
            <person name="Beeson K."/>
            <person name="Tran B."/>
            <person name="Rogers Y.-H."/>
            <person name="Friedman R."/>
            <person name="Venter J.C."/>
        </authorList>
    </citation>
    <scope>NUCLEOTIDE SEQUENCE [LARGE SCALE GENOMIC DNA]</scope>
    <source>
        <strain evidence="5 6">MED297</strain>
    </source>
</reference>
<dbReference type="FunFam" id="2.30.33.40:FF:000001">
    <property type="entry name" value="10 kDa chaperonin"/>
    <property type="match status" value="1"/>
</dbReference>
<dbReference type="SUPFAM" id="SSF50129">
    <property type="entry name" value="GroES-like"/>
    <property type="match status" value="1"/>
</dbReference>
<dbReference type="Proteomes" id="UP000005953">
    <property type="component" value="Unassembled WGS sequence"/>
</dbReference>
<dbReference type="NCBIfam" id="NF001527">
    <property type="entry name" value="PRK00364.1-2"/>
    <property type="match status" value="1"/>
</dbReference>
<comment type="subunit">
    <text evidence="3">Heptamer of 7 subunits arranged in a ring. Interacts with the chaperonin GroEL.</text>
</comment>
<name>A4BER4_9GAMM</name>
<dbReference type="PANTHER" id="PTHR10772:SF58">
    <property type="entry name" value="CO-CHAPERONIN GROES"/>
    <property type="match status" value="1"/>
</dbReference>
<dbReference type="GO" id="GO:0046872">
    <property type="term" value="F:metal ion binding"/>
    <property type="evidence" value="ECO:0007669"/>
    <property type="project" value="TreeGrafter"/>
</dbReference>
<dbReference type="HAMAP" id="MF_00580">
    <property type="entry name" value="CH10"/>
    <property type="match status" value="1"/>
</dbReference>
<dbReference type="HOGENOM" id="CLU_132825_2_0_6"/>
<dbReference type="GO" id="GO:0005524">
    <property type="term" value="F:ATP binding"/>
    <property type="evidence" value="ECO:0007669"/>
    <property type="project" value="InterPro"/>
</dbReference>
<comment type="similarity">
    <text evidence="1 3 4">Belongs to the GroES chaperonin family.</text>
</comment>
<proteinExistence type="inferred from homology"/>
<dbReference type="CDD" id="cd00320">
    <property type="entry name" value="cpn10"/>
    <property type="match status" value="1"/>
</dbReference>
<dbReference type="InterPro" id="IPR018369">
    <property type="entry name" value="Chaprnonin_Cpn10_CS"/>
</dbReference>
<keyword evidence="6" id="KW-1185">Reference proteome</keyword>
<evidence type="ECO:0000256" key="4">
    <source>
        <dbReference type="RuleBase" id="RU000535"/>
    </source>
</evidence>
<dbReference type="InterPro" id="IPR011032">
    <property type="entry name" value="GroES-like_sf"/>
</dbReference>
<dbReference type="PRINTS" id="PR00297">
    <property type="entry name" value="CHAPERONIN10"/>
</dbReference>
<dbReference type="GO" id="GO:0044183">
    <property type="term" value="F:protein folding chaperone"/>
    <property type="evidence" value="ECO:0007669"/>
    <property type="project" value="InterPro"/>
</dbReference>
<dbReference type="AlphaFoldDB" id="A4BER4"/>
<accession>A4BER4</accession>